<feature type="signal peptide" evidence="8">
    <location>
        <begin position="1"/>
        <end position="20"/>
    </location>
</feature>
<dbReference type="PANTHER" id="PTHR32234">
    <property type="entry name" value="THIOL:DISULFIDE INTERCHANGE PROTEIN DSBD"/>
    <property type="match status" value="1"/>
</dbReference>
<evidence type="ECO:0000256" key="7">
    <source>
        <dbReference type="SAM" id="Phobius"/>
    </source>
</evidence>
<evidence type="ECO:0000256" key="3">
    <source>
        <dbReference type="ARBA" id="ARBA00022692"/>
    </source>
</evidence>
<dbReference type="EMBL" id="QGNA01000001">
    <property type="protein sequence ID" value="PWS39250.1"/>
    <property type="molecule type" value="Genomic_DNA"/>
</dbReference>
<dbReference type="AlphaFoldDB" id="A0A317FJS7"/>
<dbReference type="Pfam" id="PF02683">
    <property type="entry name" value="DsbD_TM"/>
    <property type="match status" value="1"/>
</dbReference>
<evidence type="ECO:0000256" key="5">
    <source>
        <dbReference type="ARBA" id="ARBA00022989"/>
    </source>
</evidence>
<feature type="transmembrane region" description="Helical" evidence="7">
    <location>
        <begin position="289"/>
        <end position="311"/>
    </location>
</feature>
<evidence type="ECO:0000313" key="11">
    <source>
        <dbReference type="Proteomes" id="UP000245765"/>
    </source>
</evidence>
<feature type="transmembrane region" description="Helical" evidence="7">
    <location>
        <begin position="411"/>
        <end position="440"/>
    </location>
</feature>
<feature type="chain" id="PRO_5016257484" evidence="8">
    <location>
        <begin position="21"/>
        <end position="685"/>
    </location>
</feature>
<dbReference type="GO" id="GO:0005886">
    <property type="term" value="C:plasma membrane"/>
    <property type="evidence" value="ECO:0007669"/>
    <property type="project" value="UniProtKB-SubCell"/>
</dbReference>
<reference evidence="11" key="1">
    <citation type="submission" date="2018-05" db="EMBL/GenBank/DDBJ databases">
        <authorList>
            <person name="Du Z."/>
            <person name="Wang X."/>
        </authorList>
    </citation>
    <scope>NUCLEOTIDE SEQUENCE [LARGE SCALE GENOMIC DNA]</scope>
    <source>
        <strain evidence="11">CQN31</strain>
    </source>
</reference>
<dbReference type="PROSITE" id="PS51352">
    <property type="entry name" value="THIOREDOXIN_2"/>
    <property type="match status" value="1"/>
</dbReference>
<evidence type="ECO:0000256" key="4">
    <source>
        <dbReference type="ARBA" id="ARBA00022748"/>
    </source>
</evidence>
<dbReference type="PANTHER" id="PTHR32234:SF3">
    <property type="entry name" value="SUPPRESSION OF COPPER SENSITIVITY PROTEIN"/>
    <property type="match status" value="1"/>
</dbReference>
<dbReference type="Pfam" id="PF11412">
    <property type="entry name" value="DsbD_N"/>
    <property type="match status" value="1"/>
</dbReference>
<gene>
    <name evidence="10" type="ORF">DFH01_01525</name>
</gene>
<accession>A0A317FJS7</accession>
<keyword evidence="2" id="KW-1003">Cell membrane</keyword>
<evidence type="ECO:0000256" key="6">
    <source>
        <dbReference type="ARBA" id="ARBA00023136"/>
    </source>
</evidence>
<keyword evidence="4" id="KW-0201">Cytochrome c-type biogenesis</keyword>
<evidence type="ECO:0000256" key="8">
    <source>
        <dbReference type="SAM" id="SignalP"/>
    </source>
</evidence>
<organism evidence="10 11">
    <name type="scientific">Falsiroseomonas bella</name>
    <dbReference type="NCBI Taxonomy" id="2184016"/>
    <lineage>
        <taxon>Bacteria</taxon>
        <taxon>Pseudomonadati</taxon>
        <taxon>Pseudomonadota</taxon>
        <taxon>Alphaproteobacteria</taxon>
        <taxon>Acetobacterales</taxon>
        <taxon>Roseomonadaceae</taxon>
        <taxon>Falsiroseomonas</taxon>
    </lineage>
</organism>
<dbReference type="Proteomes" id="UP000245765">
    <property type="component" value="Unassembled WGS sequence"/>
</dbReference>
<dbReference type="RefSeq" id="WP_109869871.1">
    <property type="nucleotide sequence ID" value="NZ_QGNA01000001.1"/>
</dbReference>
<feature type="transmembrane region" description="Helical" evidence="7">
    <location>
        <begin position="371"/>
        <end position="390"/>
    </location>
</feature>
<keyword evidence="11" id="KW-1185">Reference proteome</keyword>
<evidence type="ECO:0000259" key="9">
    <source>
        <dbReference type="PROSITE" id="PS51352"/>
    </source>
</evidence>
<feature type="transmembrane region" description="Helical" evidence="7">
    <location>
        <begin position="486"/>
        <end position="504"/>
    </location>
</feature>
<dbReference type="SUPFAM" id="SSF52833">
    <property type="entry name" value="Thioredoxin-like"/>
    <property type="match status" value="1"/>
</dbReference>
<sequence>MFRRLALILLGMILSAPAFAVESAAVRSPRAIASLAADSAAVAPGQSFQAGLRLRLAPGWHSYWRNAGDAGAPPEVTLTLPQGATAGPIAWPAPERIPYGPLVNYGYTGEVLLPFEIRVPEGARPGDAFAVVADATWLVCADVCIPEEGRFTLNLPVADRAIPSPGMEAAFKGAAARVPRPAPWSVAAGATGRQASLSLSGPGLSPTLVQEALFFPSRPGLLDNTAPQPLVWKGETLTLGLTLLEGERPGSLEGVVVLSDLAGQRPAFEVSAPVVGPAASGPLLPFGQALLFALLGGLILNLMPCVFPVLAMKAMALARLSGEARGQVRAHAASYTAGVLATFALIGGAMVGLRTVGMAVGWGFQFTSPGFVAAMAWLMLAVALNLLGVFQVMRPVGAGQSLAGRGGHLGAFFTGALAVALATPCTAPFMAAALGAAAAMPAAMTMGVFLALGLGLALPYALLGLFPGLARLLPRPGPWMERLRQFLAFPMLGAAVWLVWVLAQQVGPDGVLWALAGGLLLSAGLFVLGLAQRSGEGRGAKLARMTAGATLLAAVALLPRLSAAPAVAADAGPGAEPWSAARVAALRAEGRPVFVNATAAWCITCQVNERVALRAASVQDLFAARNVAYLKADWTRGDPAIGALLQEHGRAGVPLYLFWAPGAAEPVMLPQLLTEGIVIEALGGT</sequence>
<evidence type="ECO:0000313" key="10">
    <source>
        <dbReference type="EMBL" id="PWS39250.1"/>
    </source>
</evidence>
<proteinExistence type="predicted"/>
<comment type="subcellular location">
    <subcellularLocation>
        <location evidence="1">Cell membrane</location>
        <topology evidence="1">Multi-pass membrane protein</topology>
    </subcellularLocation>
</comment>
<dbReference type="InterPro" id="IPR003834">
    <property type="entry name" value="Cyt_c_assmbl_TM_dom"/>
</dbReference>
<feature type="transmembrane region" description="Helical" evidence="7">
    <location>
        <begin position="510"/>
        <end position="530"/>
    </location>
</feature>
<keyword evidence="6 7" id="KW-0472">Membrane</keyword>
<protein>
    <submittedName>
        <fullName evidence="10">Cytochrome C biogenesis protein</fullName>
    </submittedName>
</protein>
<dbReference type="InterPro" id="IPR028250">
    <property type="entry name" value="DsbDN"/>
</dbReference>
<dbReference type="OrthoDB" id="9811036at2"/>
<dbReference type="GO" id="GO:0045454">
    <property type="term" value="P:cell redox homeostasis"/>
    <property type="evidence" value="ECO:0007669"/>
    <property type="project" value="TreeGrafter"/>
</dbReference>
<keyword evidence="5 7" id="KW-1133">Transmembrane helix</keyword>
<dbReference type="InterPro" id="IPR036249">
    <property type="entry name" value="Thioredoxin-like_sf"/>
</dbReference>
<keyword evidence="3 7" id="KW-0812">Transmembrane</keyword>
<dbReference type="GO" id="GO:0015035">
    <property type="term" value="F:protein-disulfide reductase activity"/>
    <property type="evidence" value="ECO:0007669"/>
    <property type="project" value="TreeGrafter"/>
</dbReference>
<dbReference type="GO" id="GO:0017004">
    <property type="term" value="P:cytochrome complex assembly"/>
    <property type="evidence" value="ECO:0007669"/>
    <property type="project" value="UniProtKB-KW"/>
</dbReference>
<comment type="caution">
    <text evidence="10">The sequence shown here is derived from an EMBL/GenBank/DDBJ whole genome shotgun (WGS) entry which is preliminary data.</text>
</comment>
<dbReference type="CDD" id="cd02953">
    <property type="entry name" value="DsbDgamma"/>
    <property type="match status" value="1"/>
</dbReference>
<evidence type="ECO:0000256" key="2">
    <source>
        <dbReference type="ARBA" id="ARBA00022475"/>
    </source>
</evidence>
<feature type="transmembrane region" description="Helical" evidence="7">
    <location>
        <begin position="332"/>
        <end position="351"/>
    </location>
</feature>
<evidence type="ECO:0000256" key="1">
    <source>
        <dbReference type="ARBA" id="ARBA00004651"/>
    </source>
</evidence>
<keyword evidence="8" id="KW-0732">Signal</keyword>
<dbReference type="Gene3D" id="3.40.30.10">
    <property type="entry name" value="Glutaredoxin"/>
    <property type="match status" value="1"/>
</dbReference>
<name>A0A317FJS7_9PROT</name>
<dbReference type="InterPro" id="IPR035671">
    <property type="entry name" value="DsbD_gamma"/>
</dbReference>
<feature type="transmembrane region" description="Helical" evidence="7">
    <location>
        <begin position="446"/>
        <end position="466"/>
    </location>
</feature>
<dbReference type="InterPro" id="IPR013766">
    <property type="entry name" value="Thioredoxin_domain"/>
</dbReference>
<feature type="domain" description="Thioredoxin" evidence="9">
    <location>
        <begin position="558"/>
        <end position="685"/>
    </location>
</feature>
<dbReference type="Pfam" id="PF13899">
    <property type="entry name" value="Thioredoxin_7"/>
    <property type="match status" value="1"/>
</dbReference>